<evidence type="ECO:0000256" key="8">
    <source>
        <dbReference type="SAM" id="Phobius"/>
    </source>
</evidence>
<evidence type="ECO:0000256" key="1">
    <source>
        <dbReference type="ARBA" id="ARBA00004651"/>
    </source>
</evidence>
<evidence type="ECO:0000256" key="3">
    <source>
        <dbReference type="ARBA" id="ARBA00022448"/>
    </source>
</evidence>
<accession>A0A370KNT2</accession>
<gene>
    <name evidence="9" type="ORF">B5K06_16020</name>
</gene>
<evidence type="ECO:0000313" key="10">
    <source>
        <dbReference type="Proteomes" id="UP000254939"/>
    </source>
</evidence>
<feature type="transmembrane region" description="Helical" evidence="8">
    <location>
        <begin position="229"/>
        <end position="248"/>
    </location>
</feature>
<dbReference type="GO" id="GO:0005886">
    <property type="term" value="C:plasma membrane"/>
    <property type="evidence" value="ECO:0007669"/>
    <property type="project" value="UniProtKB-SubCell"/>
</dbReference>
<comment type="caution">
    <text evidence="9">The sequence shown here is derived from an EMBL/GenBank/DDBJ whole genome shotgun (WGS) entry which is preliminary data.</text>
</comment>
<keyword evidence="7 8" id="KW-0472">Membrane</keyword>
<reference evidence="9 10" key="1">
    <citation type="submission" date="2017-03" db="EMBL/GenBank/DDBJ databases">
        <title>Genome analysis of Rhizobial strains effectives or ineffectives for nitrogen fixation isolated from bean seeds.</title>
        <authorList>
            <person name="Peralta H."/>
            <person name="Aguilar-Vera A."/>
            <person name="Mora Y."/>
            <person name="Vargas-Lagunas C."/>
            <person name="Girard L."/>
            <person name="Mora J."/>
        </authorList>
    </citation>
    <scope>NUCLEOTIDE SEQUENCE [LARGE SCALE GENOMIC DNA]</scope>
    <source>
        <strain evidence="9 10">CCGM3</strain>
    </source>
</reference>
<keyword evidence="4" id="KW-1003">Cell membrane</keyword>
<sequence length="379" mass="39850">MEQQTSGTAIGASPAQISVEARVSDLVRIGIIGLFAYWSLQLIAPFALIVIWSAILAVALFPLFNGLSKLLGDRPVLSATVIVIACLVLIIAPLALVAVNFADATQALVAQLKSDNFTLPAAPEAIRGWPVVGERLYAGWNQVAGNLAEAIMKFQAPLREVMGVILAKLASIGGGVLSFVASIILSGIFLTMSPRLAATIQVLAGRIGGERGVGFARLAGSTVRNVSRGVIGVALLQTLLCGLCFAFFDIPARGALTFLVFMLCLMQLGPGLVLIPAIVWAWFSWPTSIAFAFTVVAIPITVVDNVLKPILMSRGLSTPMPVILIGVIGGTLSHGLLGLFLGPIVLSVFYELLRAWAWPSEGPDAAMSSPTVPERAKAD</sequence>
<dbReference type="OrthoDB" id="8113547at2"/>
<feature type="transmembrane region" description="Helical" evidence="8">
    <location>
        <begin position="76"/>
        <end position="99"/>
    </location>
</feature>
<comment type="similarity">
    <text evidence="2">Belongs to the autoinducer-2 exporter (AI-2E) (TC 2.A.86) family.</text>
</comment>
<protein>
    <submittedName>
        <fullName evidence="9">AI-2E family transporter</fullName>
    </submittedName>
</protein>
<proteinExistence type="inferred from homology"/>
<evidence type="ECO:0000256" key="6">
    <source>
        <dbReference type="ARBA" id="ARBA00022989"/>
    </source>
</evidence>
<dbReference type="PANTHER" id="PTHR21716">
    <property type="entry name" value="TRANSMEMBRANE PROTEIN"/>
    <property type="match status" value="1"/>
</dbReference>
<dbReference type="AlphaFoldDB" id="A0A370KNT2"/>
<evidence type="ECO:0000313" key="9">
    <source>
        <dbReference type="EMBL" id="RDJ10536.1"/>
    </source>
</evidence>
<dbReference type="EMBL" id="NAAC01000016">
    <property type="protein sequence ID" value="RDJ10536.1"/>
    <property type="molecule type" value="Genomic_DNA"/>
</dbReference>
<dbReference type="Proteomes" id="UP000254939">
    <property type="component" value="Unassembled WGS sequence"/>
</dbReference>
<keyword evidence="3" id="KW-0813">Transport</keyword>
<dbReference type="RefSeq" id="WP_114713690.1">
    <property type="nucleotide sequence ID" value="NZ_KZ857259.1"/>
</dbReference>
<organism evidence="9 10">
    <name type="scientific">Rhizobium grahamii</name>
    <dbReference type="NCBI Taxonomy" id="1120045"/>
    <lineage>
        <taxon>Bacteria</taxon>
        <taxon>Pseudomonadati</taxon>
        <taxon>Pseudomonadota</taxon>
        <taxon>Alphaproteobacteria</taxon>
        <taxon>Hyphomicrobiales</taxon>
        <taxon>Rhizobiaceae</taxon>
        <taxon>Rhizobium/Agrobacterium group</taxon>
        <taxon>Rhizobium</taxon>
    </lineage>
</organism>
<comment type="subcellular location">
    <subcellularLocation>
        <location evidence="1">Cell membrane</location>
        <topology evidence="1">Multi-pass membrane protein</topology>
    </subcellularLocation>
</comment>
<evidence type="ECO:0000256" key="7">
    <source>
        <dbReference type="ARBA" id="ARBA00023136"/>
    </source>
</evidence>
<evidence type="ECO:0000256" key="2">
    <source>
        <dbReference type="ARBA" id="ARBA00009773"/>
    </source>
</evidence>
<dbReference type="Pfam" id="PF01594">
    <property type="entry name" value="AI-2E_transport"/>
    <property type="match status" value="1"/>
</dbReference>
<feature type="transmembrane region" description="Helical" evidence="8">
    <location>
        <begin position="255"/>
        <end position="283"/>
    </location>
</feature>
<name>A0A370KNT2_9HYPH</name>
<dbReference type="InterPro" id="IPR002549">
    <property type="entry name" value="AI-2E-like"/>
</dbReference>
<keyword evidence="5 8" id="KW-0812">Transmembrane</keyword>
<feature type="transmembrane region" description="Helical" evidence="8">
    <location>
        <begin position="161"/>
        <end position="189"/>
    </location>
</feature>
<feature type="transmembrane region" description="Helical" evidence="8">
    <location>
        <begin position="323"/>
        <end position="350"/>
    </location>
</feature>
<dbReference type="PANTHER" id="PTHR21716:SF67">
    <property type="entry name" value="TRANSPORT PROTEIN YDIK-RELATED"/>
    <property type="match status" value="1"/>
</dbReference>
<feature type="transmembrane region" description="Helical" evidence="8">
    <location>
        <begin position="289"/>
        <end position="311"/>
    </location>
</feature>
<evidence type="ECO:0000256" key="4">
    <source>
        <dbReference type="ARBA" id="ARBA00022475"/>
    </source>
</evidence>
<evidence type="ECO:0000256" key="5">
    <source>
        <dbReference type="ARBA" id="ARBA00022692"/>
    </source>
</evidence>
<feature type="transmembrane region" description="Helical" evidence="8">
    <location>
        <begin position="42"/>
        <end position="64"/>
    </location>
</feature>
<keyword evidence="6 8" id="KW-1133">Transmembrane helix</keyword>